<feature type="domain" description="HD" evidence="3">
    <location>
        <begin position="85"/>
        <end position="194"/>
    </location>
</feature>
<dbReference type="GO" id="GO:0006203">
    <property type="term" value="P:dGTP catabolic process"/>
    <property type="evidence" value="ECO:0007669"/>
    <property type="project" value="TreeGrafter"/>
</dbReference>
<organism evidence="4 5">
    <name type="scientific">Egicoccus halophilus</name>
    <dbReference type="NCBI Taxonomy" id="1670830"/>
    <lineage>
        <taxon>Bacteria</taxon>
        <taxon>Bacillati</taxon>
        <taxon>Actinomycetota</taxon>
        <taxon>Nitriliruptoria</taxon>
        <taxon>Egicoccales</taxon>
        <taxon>Egicoccaceae</taxon>
        <taxon>Egicoccus</taxon>
    </lineage>
</organism>
<keyword evidence="5" id="KW-1185">Reference proteome</keyword>
<evidence type="ECO:0000259" key="3">
    <source>
        <dbReference type="PROSITE" id="PS51831"/>
    </source>
</evidence>
<evidence type="ECO:0000256" key="1">
    <source>
        <dbReference type="ARBA" id="ARBA00022801"/>
    </source>
</evidence>
<protein>
    <submittedName>
        <fullName evidence="4">Deoxyguanosinetriphosphate triphosphohydrolase-like protein</fullName>
    </submittedName>
</protein>
<dbReference type="PANTHER" id="PTHR11373">
    <property type="entry name" value="DEOXYNUCLEOSIDE TRIPHOSPHATE TRIPHOSPHOHYDROLASE"/>
    <property type="match status" value="1"/>
</dbReference>
<keyword evidence="1" id="KW-0378">Hydrolase</keyword>
<feature type="region of interest" description="Disordered" evidence="2">
    <location>
        <begin position="1"/>
        <end position="44"/>
    </location>
</feature>
<dbReference type="AlphaFoldDB" id="A0A8J3A887"/>
<dbReference type="InterPro" id="IPR050135">
    <property type="entry name" value="dGTPase-like"/>
</dbReference>
<accession>A0A8J3A887</accession>
<dbReference type="InterPro" id="IPR026875">
    <property type="entry name" value="PHydrolase_assoc_dom"/>
</dbReference>
<feature type="compositionally biased region" description="Basic and acidic residues" evidence="2">
    <location>
        <begin position="15"/>
        <end position="25"/>
    </location>
</feature>
<name>A0A8J3A887_9ACTN</name>
<dbReference type="Proteomes" id="UP000650511">
    <property type="component" value="Unassembled WGS sequence"/>
</dbReference>
<gene>
    <name evidence="4" type="ORF">GCM10011354_18100</name>
</gene>
<evidence type="ECO:0000313" key="4">
    <source>
        <dbReference type="EMBL" id="GGI06240.1"/>
    </source>
</evidence>
<dbReference type="Gene3D" id="1.10.3210.10">
    <property type="entry name" value="Hypothetical protein af1432"/>
    <property type="match status" value="1"/>
</dbReference>
<dbReference type="CDD" id="cd00077">
    <property type="entry name" value="HDc"/>
    <property type="match status" value="1"/>
</dbReference>
<dbReference type="SMART" id="SM00471">
    <property type="entry name" value="HDc"/>
    <property type="match status" value="1"/>
</dbReference>
<reference evidence="4" key="2">
    <citation type="submission" date="2020-09" db="EMBL/GenBank/DDBJ databases">
        <authorList>
            <person name="Sun Q."/>
            <person name="Zhou Y."/>
        </authorList>
    </citation>
    <scope>NUCLEOTIDE SEQUENCE</scope>
    <source>
        <strain evidence="4">CGMCC 1.14988</strain>
    </source>
</reference>
<feature type="compositionally biased region" description="Basic and acidic residues" evidence="2">
    <location>
        <begin position="33"/>
        <end position="44"/>
    </location>
</feature>
<proteinExistence type="predicted"/>
<evidence type="ECO:0000313" key="5">
    <source>
        <dbReference type="Proteomes" id="UP000650511"/>
    </source>
</evidence>
<sequence>MSAVNHSLLRHRTRAVREAEEREHLSPLATRAADTRGRDRDEPEDAYRTAFERDRDRILHSKAFRRLKHKTQVFLNPDGDHYVTRLTHTLAVAQVGRAIAATLALNEALTEAICLGHDIGHAPFGHTGETALTPYVEGEWQHAIHGVRVVEVLEPLNLTWEVRDGIRQSSWKNDPPPATAEGLVCRFADRIAYLAHDAEDALRAGVITVQDIPADHRARFGEPGRDWIECMVDMVVSASVEAGEVTMRPDELAAMTALRRWMFDHVYLRPQAQRHSERAVRVIRDLVDWFAQRPDDIPESYRVPAVSDVQAAVDYVAGMSDKYAMTLHDTHFRPAGLY</sequence>
<dbReference type="Pfam" id="PF01966">
    <property type="entry name" value="HD"/>
    <property type="match status" value="1"/>
</dbReference>
<dbReference type="SUPFAM" id="SSF109604">
    <property type="entry name" value="HD-domain/PDEase-like"/>
    <property type="match status" value="1"/>
</dbReference>
<dbReference type="Pfam" id="PF13286">
    <property type="entry name" value="HD_assoc"/>
    <property type="match status" value="1"/>
</dbReference>
<evidence type="ECO:0000256" key="2">
    <source>
        <dbReference type="SAM" id="MobiDB-lite"/>
    </source>
</evidence>
<dbReference type="GO" id="GO:0008832">
    <property type="term" value="F:dGTPase activity"/>
    <property type="evidence" value="ECO:0007669"/>
    <property type="project" value="TreeGrafter"/>
</dbReference>
<reference evidence="4" key="1">
    <citation type="journal article" date="2014" name="Int. J. Syst. Evol. Microbiol.">
        <title>Complete genome sequence of Corynebacterium casei LMG S-19264T (=DSM 44701T), isolated from a smear-ripened cheese.</title>
        <authorList>
            <consortium name="US DOE Joint Genome Institute (JGI-PGF)"/>
            <person name="Walter F."/>
            <person name="Albersmeier A."/>
            <person name="Kalinowski J."/>
            <person name="Ruckert C."/>
        </authorList>
    </citation>
    <scope>NUCLEOTIDE SEQUENCE</scope>
    <source>
        <strain evidence="4">CGMCC 1.14988</strain>
    </source>
</reference>
<dbReference type="InterPro" id="IPR003607">
    <property type="entry name" value="HD/PDEase_dom"/>
</dbReference>
<comment type="caution">
    <text evidence="4">The sequence shown here is derived from an EMBL/GenBank/DDBJ whole genome shotgun (WGS) entry which is preliminary data.</text>
</comment>
<dbReference type="PANTHER" id="PTHR11373:SF43">
    <property type="entry name" value="DEOXYGUANOSINETRIPHOSPHATE TRIPHOSPHOHYDROLASE-LIKE PROTEIN"/>
    <property type="match status" value="1"/>
</dbReference>
<dbReference type="EMBL" id="BMHA01000006">
    <property type="protein sequence ID" value="GGI06240.1"/>
    <property type="molecule type" value="Genomic_DNA"/>
</dbReference>
<dbReference type="InterPro" id="IPR006674">
    <property type="entry name" value="HD_domain"/>
</dbReference>
<dbReference type="OrthoDB" id="9803619at2"/>
<dbReference type="PROSITE" id="PS51831">
    <property type="entry name" value="HD"/>
    <property type="match status" value="1"/>
</dbReference>
<dbReference type="RefSeq" id="WP_130650617.1">
    <property type="nucleotide sequence ID" value="NZ_BMHA01000006.1"/>
</dbReference>